<organism evidence="8 9">
    <name type="scientific">Vitis vinifera</name>
    <name type="common">Grape</name>
    <dbReference type="NCBI Taxonomy" id="29760"/>
    <lineage>
        <taxon>Eukaryota</taxon>
        <taxon>Viridiplantae</taxon>
        <taxon>Streptophyta</taxon>
        <taxon>Embryophyta</taxon>
        <taxon>Tracheophyta</taxon>
        <taxon>Spermatophyta</taxon>
        <taxon>Magnoliopsida</taxon>
        <taxon>eudicotyledons</taxon>
        <taxon>Gunneridae</taxon>
        <taxon>Pentapetalae</taxon>
        <taxon>rosids</taxon>
        <taxon>Vitales</taxon>
        <taxon>Vitaceae</taxon>
        <taxon>Viteae</taxon>
        <taxon>Vitis</taxon>
    </lineage>
</organism>
<dbReference type="PANTHER" id="PTHR43391">
    <property type="entry name" value="RETINOL DEHYDROGENASE-RELATED"/>
    <property type="match status" value="1"/>
</dbReference>
<evidence type="ECO:0000256" key="2">
    <source>
        <dbReference type="ARBA" id="ARBA00006484"/>
    </source>
</evidence>
<dbReference type="PRINTS" id="PR00081">
    <property type="entry name" value="GDHRDH"/>
</dbReference>
<keyword evidence="7" id="KW-1133">Transmembrane helix</keyword>
<dbReference type="Gene3D" id="3.40.50.720">
    <property type="entry name" value="NAD(P)-binding Rossmann-like Domain"/>
    <property type="match status" value="1"/>
</dbReference>
<protein>
    <recommendedName>
        <fullName evidence="10">11-beta-hydroxysteroid dehydrogenase-like 5</fullName>
    </recommendedName>
</protein>
<dbReference type="Pfam" id="PF00106">
    <property type="entry name" value="adh_short"/>
    <property type="match status" value="1"/>
</dbReference>
<reference evidence="8 9" key="1">
    <citation type="journal article" date="2023" name="Hortic Res">
        <title>The complete reference genome for grapevine (Vitis vinifera L.) genetics and breeding.</title>
        <authorList>
            <person name="Shi X."/>
            <person name="Cao S."/>
            <person name="Wang X."/>
            <person name="Huang S."/>
            <person name="Wang Y."/>
            <person name="Liu Z."/>
            <person name="Liu W."/>
            <person name="Leng X."/>
            <person name="Peng Y."/>
            <person name="Wang N."/>
            <person name="Wang Y."/>
            <person name="Ma Z."/>
            <person name="Xu X."/>
            <person name="Zhang F."/>
            <person name="Xue H."/>
            <person name="Zhong H."/>
            <person name="Wang Y."/>
            <person name="Zhang K."/>
            <person name="Velt A."/>
            <person name="Avia K."/>
            <person name="Holtgrawe D."/>
            <person name="Grimplet J."/>
            <person name="Matus J.T."/>
            <person name="Ware D."/>
            <person name="Wu X."/>
            <person name="Wang H."/>
            <person name="Liu C."/>
            <person name="Fang Y."/>
            <person name="Rustenholz C."/>
            <person name="Cheng Z."/>
            <person name="Xiao H."/>
            <person name="Zhou Y."/>
        </authorList>
    </citation>
    <scope>NUCLEOTIDE SEQUENCE [LARGE SCALE GENOMIC DNA]</scope>
    <source>
        <strain evidence="9">cv. Pinot noir / PN40024</strain>
        <tissue evidence="8">Leaf</tissue>
    </source>
</reference>
<evidence type="ECO:0000313" key="9">
    <source>
        <dbReference type="Proteomes" id="UP001227230"/>
    </source>
</evidence>
<comment type="similarity">
    <text evidence="2 6">Belongs to the short-chain dehydrogenases/reductases (SDR) family.</text>
</comment>
<keyword evidence="9" id="KW-1185">Reference proteome</keyword>
<dbReference type="SUPFAM" id="SSF51735">
    <property type="entry name" value="NAD(P)-binding Rossmann-fold domains"/>
    <property type="match status" value="1"/>
</dbReference>
<evidence type="ECO:0000256" key="3">
    <source>
        <dbReference type="ARBA" id="ARBA00022857"/>
    </source>
</evidence>
<evidence type="ECO:0000256" key="6">
    <source>
        <dbReference type="RuleBase" id="RU000363"/>
    </source>
</evidence>
<proteinExistence type="inferred from homology"/>
<dbReference type="EMBL" id="CP126665">
    <property type="protein sequence ID" value="WKA11557.1"/>
    <property type="molecule type" value="Genomic_DNA"/>
</dbReference>
<feature type="transmembrane region" description="Helical" evidence="7">
    <location>
        <begin position="7"/>
        <end position="27"/>
    </location>
</feature>
<sequence length="354" mass="39729">MDLINSLLNLVVPPASLVMLAFAWPALSFINACEWVYNTLYSENMEDKVVIITGASSGIGEQVAYEYAKKGAKLVLVARRENRLLGIGENARQLGAKHVMIMAADVVKLDDCRRFVTETVNYYGRVDHLVNTASLGHTFYFEEAIDTSVFPPLMDINFWGNVYPTYVALPFLRQSNGRVIVNASVENWLPLPRMSLYAAAKAALINFYETLRFEAKEVGITIATHGWIGSDMTRGKFMLEDGAEMQWKEEREVQVTGGPVEEFARLMVAGACRGDAYVKYPSWYDIFLLYRVFAPNVLGWTFRLLLSTNGARRSTSLIGTGRPLLESIPPPKLLTGGPFTFPQHNPQQHQQKME</sequence>
<keyword evidence="3" id="KW-0521">NADP</keyword>
<evidence type="ECO:0000256" key="4">
    <source>
        <dbReference type="ARBA" id="ARBA00022968"/>
    </source>
</evidence>
<keyword evidence="4" id="KW-0735">Signal-anchor</keyword>
<dbReference type="PRINTS" id="PR00080">
    <property type="entry name" value="SDRFAMILY"/>
</dbReference>
<dbReference type="PANTHER" id="PTHR43391:SF14">
    <property type="entry name" value="DEHYDROGENASE_REDUCTASE SDR FAMILY PROTEIN 7-LIKE"/>
    <property type="match status" value="1"/>
</dbReference>
<comment type="subcellular location">
    <subcellularLocation>
        <location evidence="1">Membrane</location>
        <topology evidence="1">Single-pass type II membrane protein</topology>
    </subcellularLocation>
</comment>
<name>A0ABY9DVW5_VITVI</name>
<dbReference type="InterPro" id="IPR036291">
    <property type="entry name" value="NAD(P)-bd_dom_sf"/>
</dbReference>
<dbReference type="PROSITE" id="PS00061">
    <property type="entry name" value="ADH_SHORT"/>
    <property type="match status" value="1"/>
</dbReference>
<keyword evidence="5" id="KW-0560">Oxidoreductase</keyword>
<evidence type="ECO:0008006" key="10">
    <source>
        <dbReference type="Google" id="ProtNLM"/>
    </source>
</evidence>
<evidence type="ECO:0000256" key="5">
    <source>
        <dbReference type="ARBA" id="ARBA00023002"/>
    </source>
</evidence>
<dbReference type="InterPro" id="IPR020904">
    <property type="entry name" value="Sc_DH/Rdtase_CS"/>
</dbReference>
<keyword evidence="7" id="KW-0472">Membrane</keyword>
<dbReference type="InterPro" id="IPR002347">
    <property type="entry name" value="SDR_fam"/>
</dbReference>
<evidence type="ECO:0000313" key="8">
    <source>
        <dbReference type="EMBL" id="WKA11557.1"/>
    </source>
</evidence>
<dbReference type="Proteomes" id="UP001227230">
    <property type="component" value="Chromosome 18"/>
</dbReference>
<keyword evidence="7" id="KW-0812">Transmembrane</keyword>
<evidence type="ECO:0000256" key="1">
    <source>
        <dbReference type="ARBA" id="ARBA00004606"/>
    </source>
</evidence>
<gene>
    <name evidence="8" type="ORF">VitviT2T_029045</name>
</gene>
<evidence type="ECO:0000256" key="7">
    <source>
        <dbReference type="SAM" id="Phobius"/>
    </source>
</evidence>
<accession>A0ABY9DVW5</accession>